<accession>A0A816ND71</accession>
<sequence>MASFLFFMLITSLSMMCVGSYQYQHPNAKLMVMNGDPTSGFINVRLPPYNATGDGITDDTNAIQRALNDTGSMGGGIVFIPEGNYLIASHLTLPAATVLKGVASHVQRNWGDPNRKSVFGTTLLAIADAGNENGTAFISLSGDSSGIEGLQIFYPNQVPRNPPIAYPWTIRCGQQGKSIENNYVKNVLLVNPWKGIDAATYEAPRHWFENVYGQPLAIGIAVDQCYDIGRISHIHFWPFWSSEPELWNWVNNNGITFLFQRTDWEVVEDVFSWGYQIGMAFRTSPYGACNGQFTDINFDNVDIGIEVSYTQTWGILFSNLNLANAGGGSNRIGILGRAINSTKPTDASVVVRGASFWGVFHQTIVWSHVGLISISDSLFTQWNKTSPGIEIQRGRAMINNNYFGDNIGNAVTVLDGADRVTITNNHFNGNELNVVTKPTVLVANNLA</sequence>
<reference evidence="3" key="1">
    <citation type="submission" date="2021-02" db="EMBL/GenBank/DDBJ databases">
        <authorList>
            <person name="Nowell W R."/>
        </authorList>
    </citation>
    <scope>NUCLEOTIDE SEQUENCE</scope>
</reference>
<dbReference type="InterPro" id="IPR011050">
    <property type="entry name" value="Pectin_lyase_fold/virulence"/>
</dbReference>
<feature type="chain" id="PRO_5032731428" description="Rhamnogalacturonase A/B/Epimerase-like pectate lyase domain-containing protein" evidence="1">
    <location>
        <begin position="21"/>
        <end position="447"/>
    </location>
</feature>
<name>A0A816ND71_9BILA</name>
<feature type="domain" description="Rhamnogalacturonase A/B/Epimerase-like pectate lyase" evidence="2">
    <location>
        <begin position="41"/>
        <end position="103"/>
    </location>
</feature>
<evidence type="ECO:0000259" key="2">
    <source>
        <dbReference type="Pfam" id="PF12708"/>
    </source>
</evidence>
<dbReference type="Pfam" id="PF12708">
    <property type="entry name" value="Pect-lyase_RHGA_epim"/>
    <property type="match status" value="1"/>
</dbReference>
<comment type="caution">
    <text evidence="3">The sequence shown here is derived from an EMBL/GenBank/DDBJ whole genome shotgun (WGS) entry which is preliminary data.</text>
</comment>
<organism evidence="3 4">
    <name type="scientific">Rotaria magnacalcarata</name>
    <dbReference type="NCBI Taxonomy" id="392030"/>
    <lineage>
        <taxon>Eukaryota</taxon>
        <taxon>Metazoa</taxon>
        <taxon>Spiralia</taxon>
        <taxon>Gnathifera</taxon>
        <taxon>Rotifera</taxon>
        <taxon>Eurotatoria</taxon>
        <taxon>Bdelloidea</taxon>
        <taxon>Philodinida</taxon>
        <taxon>Philodinidae</taxon>
        <taxon>Rotaria</taxon>
    </lineage>
</organism>
<dbReference type="Gene3D" id="2.160.20.10">
    <property type="entry name" value="Single-stranded right-handed beta-helix, Pectin lyase-like"/>
    <property type="match status" value="1"/>
</dbReference>
<evidence type="ECO:0000313" key="4">
    <source>
        <dbReference type="Proteomes" id="UP000663856"/>
    </source>
</evidence>
<dbReference type="InterPro" id="IPR012334">
    <property type="entry name" value="Pectin_lyas_fold"/>
</dbReference>
<feature type="signal peptide" evidence="1">
    <location>
        <begin position="1"/>
        <end position="20"/>
    </location>
</feature>
<keyword evidence="1" id="KW-0732">Signal</keyword>
<dbReference type="Proteomes" id="UP000663856">
    <property type="component" value="Unassembled WGS sequence"/>
</dbReference>
<protein>
    <recommendedName>
        <fullName evidence="2">Rhamnogalacturonase A/B/Epimerase-like pectate lyase domain-containing protein</fullName>
    </recommendedName>
</protein>
<proteinExistence type="predicted"/>
<dbReference type="SUPFAM" id="SSF51126">
    <property type="entry name" value="Pectin lyase-like"/>
    <property type="match status" value="1"/>
</dbReference>
<evidence type="ECO:0000256" key="1">
    <source>
        <dbReference type="SAM" id="SignalP"/>
    </source>
</evidence>
<dbReference type="InterPro" id="IPR024535">
    <property type="entry name" value="RHGA/B-epi-like_pectate_lyase"/>
</dbReference>
<gene>
    <name evidence="3" type="ORF">WKI299_LOCUS7256</name>
</gene>
<dbReference type="EMBL" id="CAJNRF010002181">
    <property type="protein sequence ID" value="CAF2033944.1"/>
    <property type="molecule type" value="Genomic_DNA"/>
</dbReference>
<evidence type="ECO:0000313" key="3">
    <source>
        <dbReference type="EMBL" id="CAF2033944.1"/>
    </source>
</evidence>
<dbReference type="AlphaFoldDB" id="A0A816ND71"/>